<organism evidence="2 3">
    <name type="scientific">Actinomyces bovis</name>
    <dbReference type="NCBI Taxonomy" id="1658"/>
    <lineage>
        <taxon>Bacteria</taxon>
        <taxon>Bacillati</taxon>
        <taxon>Actinomycetota</taxon>
        <taxon>Actinomycetes</taxon>
        <taxon>Actinomycetales</taxon>
        <taxon>Actinomycetaceae</taxon>
        <taxon>Actinomyces</taxon>
    </lineage>
</organism>
<feature type="domain" description="GTPase-associated protein 1 N-terminal" evidence="1">
    <location>
        <begin position="18"/>
        <end position="153"/>
    </location>
</feature>
<gene>
    <name evidence="2" type="ORF">NCTC11535_00592</name>
</gene>
<evidence type="ECO:0000313" key="3">
    <source>
        <dbReference type="Proteomes" id="UP000250006"/>
    </source>
</evidence>
<evidence type="ECO:0000313" key="2">
    <source>
        <dbReference type="EMBL" id="SPT52938.1"/>
    </source>
</evidence>
<dbReference type="RefSeq" id="WP_126622304.1">
    <property type="nucleotide sequence ID" value="NZ_UAPQ01000001.1"/>
</dbReference>
<dbReference type="Pfam" id="PF20013">
    <property type="entry name" value="GAP1-N2"/>
    <property type="match status" value="1"/>
</dbReference>
<name>A0ABY1VLG2_9ACTO</name>
<dbReference type="InterPro" id="IPR045402">
    <property type="entry name" value="GAP1-N2"/>
</dbReference>
<reference evidence="2 3" key="1">
    <citation type="submission" date="2018-06" db="EMBL/GenBank/DDBJ databases">
        <authorList>
            <consortium name="Pathogen Informatics"/>
            <person name="Doyle S."/>
        </authorList>
    </citation>
    <scope>NUCLEOTIDE SEQUENCE [LARGE SCALE GENOMIC DNA]</scope>
    <source>
        <strain evidence="2 3">NCTC11535</strain>
    </source>
</reference>
<dbReference type="EMBL" id="UAPQ01000001">
    <property type="protein sequence ID" value="SPT52938.1"/>
    <property type="molecule type" value="Genomic_DNA"/>
</dbReference>
<keyword evidence="3" id="KW-1185">Reference proteome</keyword>
<protein>
    <recommendedName>
        <fullName evidence="1">GTPase-associated protein 1 N-terminal domain-containing protein</fullName>
    </recommendedName>
</protein>
<accession>A0ABY1VLG2</accession>
<proteinExistence type="predicted"/>
<dbReference type="Proteomes" id="UP000250006">
    <property type="component" value="Unassembled WGS sequence"/>
</dbReference>
<evidence type="ECO:0000259" key="1">
    <source>
        <dbReference type="Pfam" id="PF20013"/>
    </source>
</evidence>
<sequence>MSIDSGQAAASRQGTRAAEQLLYSNVDRVVDGRSTSGWQTMEVSSGLDEAASKLLLNLVEPILNPPRALPGFPTPEEVATAERRMAQTPLGIGTALVHTAPAGVDTTGRPNTISHVLLLPEQPAPTVPTAALWRSAGWVVPFGPEQVREASLPDPAAIVPGMAVTEDTVAAFIAAAPRGPVLAALADALEERLIQRLAGADCSVQPTSVVAVACDSTDEAALWVACLQLTCAPATTGRLGFSTLERIAGSRDLERVAGKGLDLVFMPRSDLEAAGRAKALVIDPAAPPTELPRTGWGRLVYAVAQNLGSWMAGTQAQRDILSLLSDHRTLSPGWPLAVAECCDPGLLGDIAGTGLDESIEHELVVCWPAELSNQPYLAQVISARVLGSSTQDPARWWKRLEAIPDNQRLNTVVAGLVSKYLETAALSREWLLDPQRQPDPGTHRFLRTWSAAPENASALSGLLRTMLRTVESQGPDLLLRLVLADRLIRDGIQLPGDYVDELLQGVCALLIQPRGRDLERLLATPISQSTRALLAQRVDVMLQAEAVAAAPWTLPAHLPGPLVWAAQDLDHLGPWLGGELAAAVVCGNLGARALPEGTDAVAALIDGAARSGLQLRCTPELVEQLAYQLTPEQARRLPDGMLDRDELLTAVALAHPDNDASQELATWFLQRRRHPVQQLVSVRMQGFSVHTARCVVTMFSRFHLLGLPPASAQVLCQNVLEALSQLVMEANGPRRSSLGRARDKALAGLLLSVWQQHPVSQVPAWVTPELLAGLPSRLQEDPTLVSPVNAAEVEAWLQMPTALLFWCSNKDRTPDEWAAHVDHHLQTFDAAERASVPALVGRDDAALAVCRACLATQNQDDQGALAERLVQLVGNPPGFSKWFNKSVLAPANGPVSGLRRLFGSRGSSTGKESHA</sequence>
<comment type="caution">
    <text evidence="2">The sequence shown here is derived from an EMBL/GenBank/DDBJ whole genome shotgun (WGS) entry which is preliminary data.</text>
</comment>